<evidence type="ECO:0000256" key="6">
    <source>
        <dbReference type="SAM" id="MobiDB-lite"/>
    </source>
</evidence>
<dbReference type="PANTHER" id="PTHR30024">
    <property type="entry name" value="ALIPHATIC SULFONATES-BINDING PROTEIN-RELATED"/>
    <property type="match status" value="1"/>
</dbReference>
<sequence>MALAVEALPRPLRPPPRLHALRVGYVPLVDAAPLLVAEAIGLFEAVGLRVTLSPESGWAAIRDKVSLGLLDGAHLLGPMPIALACGLGGLSARLSVACGLGANGNALTLSNALADAVAPEGASLTARAFGDALRASGRVPTIAVVFPFSSHNYLLRHWLASGGIDPDRDLRMTVVPPPQAAARLAEGAIDGFCAGAPWGSHAEALGCGRMVLGSGEIWPDHPEKVLAFAEAALERAPEAAIGCTAAVIAAARWIGEAGNRAELLRILTHAMPHLSGDELGAAIDGRVPGPALHFHDVTFPRRDAAAWWLAQMRRWGHVGADVAADEALAPYGSALWHAAAARVGEPEPSPASPPPEFSREILV</sequence>
<dbReference type="InterPro" id="IPR044527">
    <property type="entry name" value="NrtA/CpmA_ABC-bd_dom"/>
</dbReference>
<dbReference type="PANTHER" id="PTHR30024:SF43">
    <property type="entry name" value="BLL4572 PROTEIN"/>
    <property type="match status" value="1"/>
</dbReference>
<dbReference type="GO" id="GO:0012505">
    <property type="term" value="C:endomembrane system"/>
    <property type="evidence" value="ECO:0007669"/>
    <property type="project" value="UniProtKB-SubCell"/>
</dbReference>
<dbReference type="SUPFAM" id="SSF53850">
    <property type="entry name" value="Periplasmic binding protein-like II"/>
    <property type="match status" value="1"/>
</dbReference>
<proteinExistence type="predicted"/>
<organism evidence="7 8">
    <name type="scientific">Plastoroseomonas arctica</name>
    <dbReference type="NCBI Taxonomy" id="1509237"/>
    <lineage>
        <taxon>Bacteria</taxon>
        <taxon>Pseudomonadati</taxon>
        <taxon>Pseudomonadota</taxon>
        <taxon>Alphaproteobacteria</taxon>
        <taxon>Acetobacterales</taxon>
        <taxon>Acetobacteraceae</taxon>
        <taxon>Plastoroseomonas</taxon>
    </lineage>
</organism>
<name>A0AAF1JXL5_9PROT</name>
<feature type="region of interest" description="Disordered" evidence="6">
    <location>
        <begin position="344"/>
        <end position="363"/>
    </location>
</feature>
<keyword evidence="2" id="KW-0813">Transport</keyword>
<dbReference type="Proteomes" id="UP001196068">
    <property type="component" value="Unassembled WGS sequence"/>
</dbReference>
<keyword evidence="4" id="KW-0997">Cell inner membrane</keyword>
<reference evidence="7" key="1">
    <citation type="submission" date="2020-01" db="EMBL/GenBank/DDBJ databases">
        <authorList>
            <person name="Rat A."/>
        </authorList>
    </citation>
    <scope>NUCLEOTIDE SEQUENCE</scope>
    <source>
        <strain evidence="7">LMG 28251</strain>
    </source>
</reference>
<comment type="caution">
    <text evidence="7">The sequence shown here is derived from an EMBL/GenBank/DDBJ whole genome shotgun (WGS) entry which is preliminary data.</text>
</comment>
<dbReference type="EMBL" id="JAAEDH010000016">
    <property type="protein sequence ID" value="MBR0656281.1"/>
    <property type="molecule type" value="Genomic_DNA"/>
</dbReference>
<evidence type="ECO:0000256" key="1">
    <source>
        <dbReference type="ARBA" id="ARBA00004308"/>
    </source>
</evidence>
<evidence type="ECO:0000256" key="4">
    <source>
        <dbReference type="ARBA" id="ARBA00022519"/>
    </source>
</evidence>
<dbReference type="Pfam" id="PF13379">
    <property type="entry name" value="NMT1_2"/>
    <property type="match status" value="1"/>
</dbReference>
<keyword evidence="5" id="KW-0472">Membrane</keyword>
<protein>
    <submittedName>
        <fullName evidence="7">ABC transporter substrate-binding protein</fullName>
    </submittedName>
</protein>
<dbReference type="Gene3D" id="3.40.190.10">
    <property type="entry name" value="Periplasmic binding protein-like II"/>
    <property type="match status" value="2"/>
</dbReference>
<comment type="subcellular location">
    <subcellularLocation>
        <location evidence="1">Endomembrane system</location>
    </subcellularLocation>
</comment>
<accession>A0AAF1JXL5</accession>
<evidence type="ECO:0000256" key="2">
    <source>
        <dbReference type="ARBA" id="ARBA00022448"/>
    </source>
</evidence>
<dbReference type="CDD" id="cd13553">
    <property type="entry name" value="PBP2_NrtA_CpmA_like"/>
    <property type="match status" value="1"/>
</dbReference>
<keyword evidence="3" id="KW-1003">Cell membrane</keyword>
<dbReference type="RefSeq" id="WP_211875124.1">
    <property type="nucleotide sequence ID" value="NZ_JAAEDH010000016.1"/>
</dbReference>
<evidence type="ECO:0000313" key="8">
    <source>
        <dbReference type="Proteomes" id="UP001196068"/>
    </source>
</evidence>
<gene>
    <name evidence="7" type="ORF">GXW79_14460</name>
</gene>
<evidence type="ECO:0000313" key="7">
    <source>
        <dbReference type="EMBL" id="MBR0656281.1"/>
    </source>
</evidence>
<feature type="compositionally biased region" description="Pro residues" evidence="6">
    <location>
        <begin position="347"/>
        <end position="356"/>
    </location>
</feature>
<reference evidence="7" key="2">
    <citation type="journal article" date="2021" name="Syst. Appl. Microbiol.">
        <title>Roseomonas hellenica sp. nov., isolated from roots of wild-growing Alkanna tinctoria.</title>
        <authorList>
            <person name="Rat A."/>
            <person name="Naranjo H.D."/>
            <person name="Lebbe L."/>
            <person name="Cnockaert M."/>
            <person name="Krigas N."/>
            <person name="Grigoriadou K."/>
            <person name="Maloupa E."/>
            <person name="Willems A."/>
        </authorList>
    </citation>
    <scope>NUCLEOTIDE SEQUENCE</scope>
    <source>
        <strain evidence="7">LMG 28251</strain>
    </source>
</reference>
<evidence type="ECO:0000256" key="5">
    <source>
        <dbReference type="ARBA" id="ARBA00023136"/>
    </source>
</evidence>
<evidence type="ECO:0000256" key="3">
    <source>
        <dbReference type="ARBA" id="ARBA00022475"/>
    </source>
</evidence>
<keyword evidence="8" id="KW-1185">Reference proteome</keyword>
<dbReference type="AlphaFoldDB" id="A0AAF1JXL5"/>